<evidence type="ECO:0000259" key="9">
    <source>
        <dbReference type="PROSITE" id="PS50190"/>
    </source>
</evidence>
<dbReference type="InterPro" id="IPR016024">
    <property type="entry name" value="ARM-type_fold"/>
</dbReference>
<dbReference type="Gene3D" id="1.10.220.20">
    <property type="match status" value="1"/>
</dbReference>
<gene>
    <name evidence="10" type="ORF">DH2020_037049</name>
</gene>
<keyword evidence="6" id="KW-0175">Coiled coil</keyword>
<dbReference type="Pfam" id="PF05008">
    <property type="entry name" value="V-SNARE"/>
    <property type="match status" value="1"/>
</dbReference>
<dbReference type="CDD" id="cd15862">
    <property type="entry name" value="SNARE_Vti1"/>
    <property type="match status" value="1"/>
</dbReference>
<dbReference type="Gene3D" id="1.10.1000.11">
    <property type="entry name" value="Arf Nucleotide-binding Site Opener,domain 2"/>
    <property type="match status" value="1"/>
</dbReference>
<feature type="region of interest" description="Disordered" evidence="7">
    <location>
        <begin position="254"/>
        <end position="283"/>
    </location>
</feature>
<evidence type="ECO:0000313" key="10">
    <source>
        <dbReference type="EMBL" id="KAK6129219.1"/>
    </source>
</evidence>
<evidence type="ECO:0000256" key="3">
    <source>
        <dbReference type="ARBA" id="ARBA00006108"/>
    </source>
</evidence>
<dbReference type="SMART" id="SM00222">
    <property type="entry name" value="Sec7"/>
    <property type="match status" value="1"/>
</dbReference>
<protein>
    <recommendedName>
        <fullName evidence="9">SEC7 domain-containing protein</fullName>
    </recommendedName>
</protein>
<dbReference type="InterPro" id="IPR010989">
    <property type="entry name" value="SNARE"/>
</dbReference>
<dbReference type="InterPro" id="IPR023394">
    <property type="entry name" value="Sec7_C_sf"/>
</dbReference>
<dbReference type="Pfam" id="PF01369">
    <property type="entry name" value="Sec7"/>
    <property type="match status" value="1"/>
</dbReference>
<dbReference type="Pfam" id="PF12783">
    <property type="entry name" value="Sec7-like_HUS"/>
    <property type="match status" value="1"/>
</dbReference>
<evidence type="ECO:0000256" key="8">
    <source>
        <dbReference type="SAM" id="Phobius"/>
    </source>
</evidence>
<dbReference type="InterPro" id="IPR007705">
    <property type="entry name" value="Vesicle_trsprt_v-SNARE_N"/>
</dbReference>
<reference evidence="10 11" key="1">
    <citation type="journal article" date="2021" name="Comput. Struct. Biotechnol. J.">
        <title>De novo genome assembly of the potent medicinal plant Rehmannia glutinosa using nanopore technology.</title>
        <authorList>
            <person name="Ma L."/>
            <person name="Dong C."/>
            <person name="Song C."/>
            <person name="Wang X."/>
            <person name="Zheng X."/>
            <person name="Niu Y."/>
            <person name="Chen S."/>
            <person name="Feng W."/>
        </authorList>
    </citation>
    <scope>NUCLEOTIDE SEQUENCE [LARGE SCALE GENOMIC DNA]</scope>
    <source>
        <strain evidence="10">DH-2019</strain>
    </source>
</reference>
<organism evidence="10 11">
    <name type="scientific">Rehmannia glutinosa</name>
    <name type="common">Chinese foxglove</name>
    <dbReference type="NCBI Taxonomy" id="99300"/>
    <lineage>
        <taxon>Eukaryota</taxon>
        <taxon>Viridiplantae</taxon>
        <taxon>Streptophyta</taxon>
        <taxon>Embryophyta</taxon>
        <taxon>Tracheophyta</taxon>
        <taxon>Spermatophyta</taxon>
        <taxon>Magnoliopsida</taxon>
        <taxon>eudicotyledons</taxon>
        <taxon>Gunneridae</taxon>
        <taxon>Pentapetalae</taxon>
        <taxon>asterids</taxon>
        <taxon>lamiids</taxon>
        <taxon>Lamiales</taxon>
        <taxon>Orobanchaceae</taxon>
        <taxon>Rehmannieae</taxon>
        <taxon>Rehmannia</taxon>
    </lineage>
</organism>
<accession>A0ABR0V214</accession>
<evidence type="ECO:0000256" key="6">
    <source>
        <dbReference type="SAM" id="Coils"/>
    </source>
</evidence>
<feature type="transmembrane region" description="Helical" evidence="8">
    <location>
        <begin position="1539"/>
        <end position="1558"/>
    </location>
</feature>
<feature type="domain" description="SEC7" evidence="9">
    <location>
        <begin position="535"/>
        <end position="724"/>
    </location>
</feature>
<evidence type="ECO:0000256" key="5">
    <source>
        <dbReference type="ARBA" id="ARBA00022927"/>
    </source>
</evidence>
<dbReference type="Proteomes" id="UP001318860">
    <property type="component" value="Unassembled WGS sequence"/>
</dbReference>
<dbReference type="InterPro" id="IPR032691">
    <property type="entry name" value="Mon2/Sec7/BIG1-like_HUS"/>
</dbReference>
<evidence type="ECO:0000256" key="4">
    <source>
        <dbReference type="ARBA" id="ARBA00022658"/>
    </source>
</evidence>
<dbReference type="Pfam" id="PF12352">
    <property type="entry name" value="V-SNARE_C"/>
    <property type="match status" value="1"/>
</dbReference>
<keyword evidence="8" id="KW-0812">Transmembrane</keyword>
<evidence type="ECO:0000256" key="7">
    <source>
        <dbReference type="SAM" id="MobiDB-lite"/>
    </source>
</evidence>
<dbReference type="CDD" id="cd00171">
    <property type="entry name" value="Sec7"/>
    <property type="match status" value="1"/>
</dbReference>
<comment type="subcellular location">
    <subcellularLocation>
        <location evidence="2">Cytoplasm</location>
        <location evidence="2">Cytosol</location>
    </subcellularLocation>
    <subcellularLocation>
        <location evidence="1">Membrane</location>
        <topology evidence="1">Peripheral membrane protein</topology>
        <orientation evidence="1">Cytoplasmic side</orientation>
    </subcellularLocation>
</comment>
<comment type="similarity">
    <text evidence="3">Belongs to the VTI1 family.</text>
</comment>
<dbReference type="InterPro" id="IPR035999">
    <property type="entry name" value="Sec7_dom_sf"/>
</dbReference>
<evidence type="ECO:0000313" key="11">
    <source>
        <dbReference type="Proteomes" id="UP001318860"/>
    </source>
</evidence>
<keyword evidence="4" id="KW-0344">Guanine-nucleotide releasing factor</keyword>
<comment type="caution">
    <text evidence="10">The sequence shown here is derived from an EMBL/GenBank/DDBJ whole genome shotgun (WGS) entry which is preliminary data.</text>
</comment>
<dbReference type="SUPFAM" id="SSF47661">
    <property type="entry name" value="t-snare proteins"/>
    <property type="match status" value="1"/>
</dbReference>
<dbReference type="PANTHER" id="PTHR10663:SF354">
    <property type="entry name" value="ARF GUANINE-NUCLEOTIDE EXCHANGE FACTOR GNOM-LIKE"/>
    <property type="match status" value="1"/>
</dbReference>
<name>A0ABR0V214_REHGL</name>
<feature type="region of interest" description="Disordered" evidence="7">
    <location>
        <begin position="896"/>
        <end position="927"/>
    </location>
</feature>
<keyword evidence="11" id="KW-1185">Reference proteome</keyword>
<keyword evidence="8" id="KW-1133">Transmembrane helix</keyword>
<evidence type="ECO:0000256" key="1">
    <source>
        <dbReference type="ARBA" id="ARBA00004287"/>
    </source>
</evidence>
<sequence>MAMSFQQNEVNGLAEQPNGLFKPSGGALACMVNSEIGAVLAVMRRNVRWGVHYASDDEQIEHSLIISFKELRKKIFSWKNHWHTIDPVLYLQPFLDVIKSDETGAPITGVALSSVYKILNLQILDSETVNVDNALHLIVDAVTSCRFEVTDPASEEVVLMKILQVLLACMKNKASVSLNNHHVCSIVNTCFRIVHQASSKSELLQRISRHTMHELVRCIFSHLPELDTKRHELARGNMSSPNIKDDMAARSHTLEEKPNIDGYPSAESDKKKNENAHGKDSTFSADSSMMDPYGVPSMVEIFHFLCSLLNVMENIEVGPRSNPIAYHEDVPLFALGLINSAIELGGASFGNHPKLLALIQEELFYNLMQFGLSMSPLILSTVCSIVLNLYHHLRTKLKLQLEAFISCVLLRIAQSKYGASYQLQEVAMEALIDFCRQPMFVTELYANYDCDISCSNVFEGLANLLSRSAFPVNSPLSAMNTLALDGLIALVQGMAERIGHDSSGSGEASLELEEYKPFWTQRCNDYGEPLQWVPFVHNMKNIKRKLMIGVDHFNRDPKKGLEFLQGLNLLPDKLEPRSVACFFRYTTGLDKNLIGDFLGSHDEFCVQVLHEFARTFDFRDINLDTALRIFLETFRLPGESQKIQRVLEAFAESYFEQSPDILVNKDAALLLSYSIIMLNTDQHNAQVKKKMSEEDFIRNNRKINGGNDLPRDFLSELYHSICENEIRMVPDQSGAVAVLTRSHWIGLTHKSKHTSPFIVADSGSHLDYDLFAICSGPAIAAISVVFDHAEQEDILQSCIDGFLAIAKLSASYNLGEVLDDLVVSLCKFTTLLHPSFSEKSILYFGDDIKAKMATVAVFTIANRYSDHIRSGWRNILDCILSLQKIGLLPARLPSDATDELESSPDNDQVKKSSTNSPASQVPASIPSRKSSGIMGVLAYCYLLMRKNLHPNPQKNSLLLLVRALVVAAGRPLKGNNSLEDEDTAVFCLELLIAITLNNRDRIMLLWQYVYEHIANVVQSTVMPCTLVEKAVFGLLRICQRLLPYKENLTDELLKSLQLVLKLDARVADAYCEQITQEVMHLVKANAMQIRSHMGWRTIISLLSITARHPEASEAGFETLSYIMSEGAHLSPANYVLCVNAARQFAESRVGNVERSVKSLDLMSGSVVCLVTWFHQTKEAAGEEAVIKMSQDILEMWMRLIQGLRKVCIDSREEVRNHAILLLQRCLTGVDGIHIPSDLWLQCFDLVIFTLLDELPEMAQQHSPKDYRSMEGSMVLSLKLLSKAFLQSLLDLSQSNSFCQLWLKVLGLMKTSGILVPSDPVGGDSFWQLTWLHVKNISPSLQLEVFPSEEHAKAGCSPLPDGNVLILRYNFFTEQTKQKISEIKAGLDEAEALIRKMDLEARGLQPNIKAVLLAKLREYKSDLNNLKNEVKRIASTNLNQAARDELLEAGMADTLTASADQRDRLLMSTGKLNNSSNRIRESRQVMLETEELGVSLLQDLHQQRQSLLHADNTLHGVDDNVSRSKRVVISMSRRMSRNKWIIGAIISVLVLAIVLVLYFKLSK</sequence>
<dbReference type="PROSITE" id="PS50190">
    <property type="entry name" value="SEC7"/>
    <property type="match status" value="1"/>
</dbReference>
<evidence type="ECO:0000256" key="2">
    <source>
        <dbReference type="ARBA" id="ARBA00004514"/>
    </source>
</evidence>
<dbReference type="SUPFAM" id="SSF48371">
    <property type="entry name" value="ARM repeat"/>
    <property type="match status" value="1"/>
</dbReference>
<keyword evidence="8" id="KW-0472">Membrane</keyword>
<keyword evidence="5" id="KW-0813">Transport</keyword>
<dbReference type="Gene3D" id="1.20.5.110">
    <property type="match status" value="1"/>
</dbReference>
<keyword evidence="5" id="KW-0653">Protein transport</keyword>
<feature type="compositionally biased region" description="Basic and acidic residues" evidence="7">
    <location>
        <begin position="267"/>
        <end position="280"/>
    </location>
</feature>
<feature type="coiled-coil region" evidence="6">
    <location>
        <begin position="1379"/>
        <end position="1435"/>
    </location>
</feature>
<dbReference type="SUPFAM" id="SSF48425">
    <property type="entry name" value="Sec7 domain"/>
    <property type="match status" value="1"/>
</dbReference>
<dbReference type="InterPro" id="IPR038407">
    <property type="entry name" value="v-SNARE_N_sf"/>
</dbReference>
<proteinExistence type="inferred from homology"/>
<dbReference type="SUPFAM" id="SSF58038">
    <property type="entry name" value="SNARE fusion complex"/>
    <property type="match status" value="1"/>
</dbReference>
<dbReference type="EMBL" id="JABTTQ020001660">
    <property type="protein sequence ID" value="KAK6129219.1"/>
    <property type="molecule type" value="Genomic_DNA"/>
</dbReference>
<feature type="compositionally biased region" description="Polar residues" evidence="7">
    <location>
        <begin position="905"/>
        <end position="927"/>
    </location>
</feature>
<dbReference type="InterPro" id="IPR000904">
    <property type="entry name" value="Sec7_dom"/>
</dbReference>
<dbReference type="Gene3D" id="1.20.58.400">
    <property type="entry name" value="t-snare proteins"/>
    <property type="match status" value="1"/>
</dbReference>
<dbReference type="PANTHER" id="PTHR10663">
    <property type="entry name" value="GUANYL-NUCLEOTIDE EXCHANGE FACTOR"/>
    <property type="match status" value="1"/>
</dbReference>